<name>A0A5B6V1A7_9ROSI</name>
<reference evidence="1" key="1">
    <citation type="submission" date="2019-08" db="EMBL/GenBank/DDBJ databases">
        <authorList>
            <person name="Liu F."/>
        </authorList>
    </citation>
    <scope>NUCLEOTIDE SEQUENCE [LARGE SCALE GENOMIC DNA]</scope>
    <source>
        <strain evidence="1">PA1801</strain>
        <tissue evidence="1">Leaf</tissue>
    </source>
</reference>
<keyword evidence="2" id="KW-1185">Reference proteome</keyword>
<evidence type="ECO:0000313" key="1">
    <source>
        <dbReference type="EMBL" id="KAA3462936.1"/>
    </source>
</evidence>
<organism evidence="1 2">
    <name type="scientific">Gossypium australe</name>
    <dbReference type="NCBI Taxonomy" id="47621"/>
    <lineage>
        <taxon>Eukaryota</taxon>
        <taxon>Viridiplantae</taxon>
        <taxon>Streptophyta</taxon>
        <taxon>Embryophyta</taxon>
        <taxon>Tracheophyta</taxon>
        <taxon>Spermatophyta</taxon>
        <taxon>Magnoliopsida</taxon>
        <taxon>eudicotyledons</taxon>
        <taxon>Gunneridae</taxon>
        <taxon>Pentapetalae</taxon>
        <taxon>rosids</taxon>
        <taxon>malvids</taxon>
        <taxon>Malvales</taxon>
        <taxon>Malvaceae</taxon>
        <taxon>Malvoideae</taxon>
        <taxon>Gossypium</taxon>
    </lineage>
</organism>
<accession>A0A5B6V1A7</accession>
<proteinExistence type="predicted"/>
<sequence length="63" mass="7268">METNSVFICCLFEEEFWERTQQQELISGDCLSNGYTTWWARHCDCVHSVTVVFGGIGGFLTER</sequence>
<gene>
    <name evidence="1" type="ORF">EPI10_029374</name>
</gene>
<comment type="caution">
    <text evidence="1">The sequence shown here is derived from an EMBL/GenBank/DDBJ whole genome shotgun (WGS) entry which is preliminary data.</text>
</comment>
<dbReference type="AlphaFoldDB" id="A0A5B6V1A7"/>
<dbReference type="EMBL" id="SMMG02000009">
    <property type="protein sequence ID" value="KAA3462936.1"/>
    <property type="molecule type" value="Genomic_DNA"/>
</dbReference>
<dbReference type="Proteomes" id="UP000325315">
    <property type="component" value="Unassembled WGS sequence"/>
</dbReference>
<evidence type="ECO:0000313" key="2">
    <source>
        <dbReference type="Proteomes" id="UP000325315"/>
    </source>
</evidence>
<protein>
    <submittedName>
        <fullName evidence="1">Uncharacterized protein</fullName>
    </submittedName>
</protein>